<evidence type="ECO:0000256" key="3">
    <source>
        <dbReference type="ARBA" id="ARBA00012891"/>
    </source>
</evidence>
<dbReference type="InterPro" id="IPR035447">
    <property type="entry name" value="DNA_topo_I_N_sf"/>
</dbReference>
<keyword evidence="4" id="KW-0799">Topoisomerase</keyword>
<reference evidence="10 11" key="1">
    <citation type="journal article" date="2023" name="Environ Microbiome">
        <title>A coral-associated actinobacterium mitigates coral bleaching under heat stress.</title>
        <authorList>
            <person name="Li J."/>
            <person name="Zou Y."/>
            <person name="Li Q."/>
            <person name="Zhang J."/>
            <person name="Bourne D.G."/>
            <person name="Lyu Y."/>
            <person name="Liu C."/>
            <person name="Zhang S."/>
        </authorList>
    </citation>
    <scope>NUCLEOTIDE SEQUENCE [LARGE SCALE GENOMIC DNA]</scope>
    <source>
        <strain evidence="10 11">SCSIO 13291</strain>
    </source>
</reference>
<dbReference type="PRINTS" id="PR00416">
    <property type="entry name" value="EUTPISMRASEI"/>
</dbReference>
<feature type="domain" description="DNA topoisomerase I catalytic core eukaryotic-type" evidence="8">
    <location>
        <begin position="82"/>
        <end position="288"/>
    </location>
</feature>
<feature type="region of interest" description="Disordered" evidence="7">
    <location>
        <begin position="1"/>
        <end position="22"/>
    </location>
</feature>
<dbReference type="EC" id="5.6.2.1" evidence="3"/>
<dbReference type="Pfam" id="PF01028">
    <property type="entry name" value="Topoisom_I"/>
    <property type="match status" value="1"/>
</dbReference>
<dbReference type="SUPFAM" id="SSF55869">
    <property type="entry name" value="DNA topoisomerase I domain"/>
    <property type="match status" value="1"/>
</dbReference>
<evidence type="ECO:0000256" key="7">
    <source>
        <dbReference type="SAM" id="MobiDB-lite"/>
    </source>
</evidence>
<dbReference type="EMBL" id="CP115965">
    <property type="protein sequence ID" value="WZW98171.1"/>
    <property type="molecule type" value="Genomic_DNA"/>
</dbReference>
<dbReference type="InterPro" id="IPR013500">
    <property type="entry name" value="TopoI_cat_euk"/>
</dbReference>
<dbReference type="SUPFAM" id="SSF56349">
    <property type="entry name" value="DNA breaking-rejoining enzymes"/>
    <property type="match status" value="1"/>
</dbReference>
<dbReference type="Gene3D" id="1.10.132.120">
    <property type="match status" value="1"/>
</dbReference>
<dbReference type="Gene3D" id="3.30.66.10">
    <property type="entry name" value="DNA topoisomerase I domain"/>
    <property type="match status" value="1"/>
</dbReference>
<evidence type="ECO:0000256" key="6">
    <source>
        <dbReference type="ARBA" id="ARBA00023235"/>
    </source>
</evidence>
<evidence type="ECO:0000259" key="9">
    <source>
        <dbReference type="Pfam" id="PF21338"/>
    </source>
</evidence>
<gene>
    <name evidence="10" type="ORF">PCC79_14965</name>
</gene>
<sequence>MPRLRRVSPRQPGWTRRKRGSGFSYTDTDGAALPAEDVARIKTLVIPPAWTDVWICPHPTGHLQAVGTDAAGRRQYLYHPDWRVRRDRSKFTRVTSAAALLPQARKRISKDLALDGMPLERAAATAVRLLDVGYFRIGNDAYTDANGSFGLTTLERQHVRRREQALVFSFIGKSGISHAITVEDAPAVAALDAMRTRRDDSHRLLAYRVNRAWHDLGSAEVNAYLAELFGGTLTAKDFRTWHAGVIAAEVLALSEEPGATKASRTRAVRQATLEVAGYLGNTPTVARSSYIDPRIIDAYESGTTIGEAARRRYRTPQARQAGLEKAVLGMLG</sequence>
<feature type="domain" description="DNA topoisomerase IB N-terminal" evidence="9">
    <location>
        <begin position="22"/>
        <end position="69"/>
    </location>
</feature>
<evidence type="ECO:0000313" key="10">
    <source>
        <dbReference type="EMBL" id="WZW98171.1"/>
    </source>
</evidence>
<evidence type="ECO:0000256" key="2">
    <source>
        <dbReference type="ARBA" id="ARBA00006645"/>
    </source>
</evidence>
<dbReference type="Gene3D" id="3.90.15.10">
    <property type="entry name" value="Topoisomerase I, Chain A, domain 3"/>
    <property type="match status" value="1"/>
</dbReference>
<dbReference type="InterPro" id="IPR049331">
    <property type="entry name" value="Top1B_N_bact"/>
</dbReference>
<dbReference type="Proteomes" id="UP001434337">
    <property type="component" value="Chromosome"/>
</dbReference>
<evidence type="ECO:0000259" key="8">
    <source>
        <dbReference type="Pfam" id="PF01028"/>
    </source>
</evidence>
<keyword evidence="11" id="KW-1185">Reference proteome</keyword>
<protein>
    <recommendedName>
        <fullName evidence="3">DNA topoisomerase</fullName>
        <ecNumber evidence="3">5.6.2.1</ecNumber>
    </recommendedName>
</protein>
<evidence type="ECO:0000256" key="4">
    <source>
        <dbReference type="ARBA" id="ARBA00023029"/>
    </source>
</evidence>
<keyword evidence="6" id="KW-0413">Isomerase</keyword>
<evidence type="ECO:0000256" key="5">
    <source>
        <dbReference type="ARBA" id="ARBA00023125"/>
    </source>
</evidence>
<dbReference type="InterPro" id="IPR011010">
    <property type="entry name" value="DNA_brk_join_enz"/>
</dbReference>
<name>A0ABZ3C7G5_9ACTN</name>
<evidence type="ECO:0000313" key="11">
    <source>
        <dbReference type="Proteomes" id="UP001434337"/>
    </source>
</evidence>
<dbReference type="InterPro" id="IPR014711">
    <property type="entry name" value="TopoI_cat_a-hlx-sub_euk"/>
</dbReference>
<comment type="similarity">
    <text evidence="2">Belongs to the type IB topoisomerase family.</text>
</comment>
<evidence type="ECO:0000256" key="1">
    <source>
        <dbReference type="ARBA" id="ARBA00000213"/>
    </source>
</evidence>
<accession>A0ABZ3C7G5</accession>
<keyword evidence="5" id="KW-0238">DNA-binding</keyword>
<organism evidence="10 11">
    <name type="scientific">Propioniciclava soli</name>
    <dbReference type="NCBI Taxonomy" id="2775081"/>
    <lineage>
        <taxon>Bacteria</taxon>
        <taxon>Bacillati</taxon>
        <taxon>Actinomycetota</taxon>
        <taxon>Actinomycetes</taxon>
        <taxon>Propionibacteriales</taxon>
        <taxon>Propionibacteriaceae</taxon>
        <taxon>Propioniciclava</taxon>
    </lineage>
</organism>
<proteinExistence type="inferred from homology"/>
<dbReference type="RefSeq" id="WP_342372296.1">
    <property type="nucleotide sequence ID" value="NZ_CP115965.1"/>
</dbReference>
<comment type="catalytic activity">
    <reaction evidence="1">
        <text>ATP-independent breakage of single-stranded DNA, followed by passage and rejoining.</text>
        <dbReference type="EC" id="5.6.2.1"/>
    </reaction>
</comment>
<dbReference type="PROSITE" id="PS52038">
    <property type="entry name" value="TOPO_IB_2"/>
    <property type="match status" value="1"/>
</dbReference>
<dbReference type="InterPro" id="IPR001631">
    <property type="entry name" value="TopoI"/>
</dbReference>
<dbReference type="Pfam" id="PF21338">
    <property type="entry name" value="Top1B_N_bact"/>
    <property type="match status" value="1"/>
</dbReference>